<feature type="domain" description="Resolvase/invertase-type recombinase catalytic" evidence="2">
    <location>
        <begin position="8"/>
        <end position="156"/>
    </location>
</feature>
<accession>A0A921MMA2</accession>
<evidence type="ECO:0000259" key="2">
    <source>
        <dbReference type="PROSITE" id="PS51736"/>
    </source>
</evidence>
<dbReference type="PROSITE" id="PS51737">
    <property type="entry name" value="RECOMBINASE_DNA_BIND"/>
    <property type="match status" value="1"/>
</dbReference>
<reference evidence="4" key="1">
    <citation type="journal article" date="2021" name="PeerJ">
        <title>Extensive microbial diversity within the chicken gut microbiome revealed by metagenomics and culture.</title>
        <authorList>
            <person name="Gilroy R."/>
            <person name="Ravi A."/>
            <person name="Getino M."/>
            <person name="Pursley I."/>
            <person name="Horton D.L."/>
            <person name="Alikhan N.F."/>
            <person name="Baker D."/>
            <person name="Gharbi K."/>
            <person name="Hall N."/>
            <person name="Watson M."/>
            <person name="Adriaenssens E.M."/>
            <person name="Foster-Nyarko E."/>
            <person name="Jarju S."/>
            <person name="Secka A."/>
            <person name="Antonio M."/>
            <person name="Oren A."/>
            <person name="Chaudhuri R.R."/>
            <person name="La Ragione R."/>
            <person name="Hildebrand F."/>
            <person name="Pallen M.J."/>
        </authorList>
    </citation>
    <scope>NUCLEOTIDE SEQUENCE</scope>
    <source>
        <strain evidence="4">CHK179-5677</strain>
    </source>
</reference>
<reference evidence="4" key="2">
    <citation type="submission" date="2021-09" db="EMBL/GenBank/DDBJ databases">
        <authorList>
            <person name="Gilroy R."/>
        </authorList>
    </citation>
    <scope>NUCLEOTIDE SEQUENCE</scope>
    <source>
        <strain evidence="4">CHK179-5677</strain>
    </source>
</reference>
<feature type="domain" description="Recombinase" evidence="3">
    <location>
        <begin position="164"/>
        <end position="289"/>
    </location>
</feature>
<dbReference type="InterPro" id="IPR050639">
    <property type="entry name" value="SSR_resolvase"/>
</dbReference>
<evidence type="ECO:0000313" key="4">
    <source>
        <dbReference type="EMBL" id="HJG86880.1"/>
    </source>
</evidence>
<dbReference type="GO" id="GO:0003677">
    <property type="term" value="F:DNA binding"/>
    <property type="evidence" value="ECO:0007669"/>
    <property type="project" value="InterPro"/>
</dbReference>
<dbReference type="AlphaFoldDB" id="A0A921MMA2"/>
<dbReference type="InterPro" id="IPR036162">
    <property type="entry name" value="Resolvase-like_N_sf"/>
</dbReference>
<protein>
    <submittedName>
        <fullName evidence="4">Recombinase family protein</fullName>
    </submittedName>
</protein>
<dbReference type="GO" id="GO:0000150">
    <property type="term" value="F:DNA strand exchange activity"/>
    <property type="evidence" value="ECO:0007669"/>
    <property type="project" value="InterPro"/>
</dbReference>
<comment type="caution">
    <text evidence="4">The sequence shown here is derived from an EMBL/GenBank/DDBJ whole genome shotgun (WGS) entry which is preliminary data.</text>
</comment>
<dbReference type="InterPro" id="IPR011109">
    <property type="entry name" value="DNA_bind_recombinase_dom"/>
</dbReference>
<dbReference type="Pfam" id="PF07508">
    <property type="entry name" value="Recombinase"/>
    <property type="match status" value="1"/>
</dbReference>
<proteinExistence type="predicted"/>
<dbReference type="EMBL" id="DYUC01000077">
    <property type="protein sequence ID" value="HJG86880.1"/>
    <property type="molecule type" value="Genomic_DNA"/>
</dbReference>
<dbReference type="CDD" id="cd00338">
    <property type="entry name" value="Ser_Recombinase"/>
    <property type="match status" value="1"/>
</dbReference>
<dbReference type="RefSeq" id="WP_304248003.1">
    <property type="nucleotide sequence ID" value="NZ_DYUC01000077.1"/>
</dbReference>
<dbReference type="InterPro" id="IPR038109">
    <property type="entry name" value="DNA_bind_recomb_sf"/>
</dbReference>
<evidence type="ECO:0000259" key="3">
    <source>
        <dbReference type="PROSITE" id="PS51737"/>
    </source>
</evidence>
<evidence type="ECO:0000256" key="1">
    <source>
        <dbReference type="SAM" id="MobiDB-lite"/>
    </source>
</evidence>
<dbReference type="Gene3D" id="3.40.50.1390">
    <property type="entry name" value="Resolvase, N-terminal catalytic domain"/>
    <property type="match status" value="1"/>
</dbReference>
<dbReference type="InterPro" id="IPR006119">
    <property type="entry name" value="Resolv_N"/>
</dbReference>
<name>A0A921MMA2_9FIRM</name>
<dbReference type="Gene3D" id="3.90.1750.20">
    <property type="entry name" value="Putative Large Serine Recombinase, Chain B, Domain 2"/>
    <property type="match status" value="1"/>
</dbReference>
<organism evidence="4 5">
    <name type="scientific">Pseudoflavonifractor capillosus</name>
    <dbReference type="NCBI Taxonomy" id="106588"/>
    <lineage>
        <taxon>Bacteria</taxon>
        <taxon>Bacillati</taxon>
        <taxon>Bacillota</taxon>
        <taxon>Clostridia</taxon>
        <taxon>Eubacteriales</taxon>
        <taxon>Oscillospiraceae</taxon>
        <taxon>Pseudoflavonifractor</taxon>
    </lineage>
</organism>
<dbReference type="SUPFAM" id="SSF53041">
    <property type="entry name" value="Resolvase-like"/>
    <property type="match status" value="1"/>
</dbReference>
<dbReference type="SMART" id="SM00857">
    <property type="entry name" value="Resolvase"/>
    <property type="match status" value="1"/>
</dbReference>
<dbReference type="PANTHER" id="PTHR30461:SF23">
    <property type="entry name" value="DNA RECOMBINASE-RELATED"/>
    <property type="match status" value="1"/>
</dbReference>
<dbReference type="Pfam" id="PF00239">
    <property type="entry name" value="Resolvase"/>
    <property type="match status" value="1"/>
</dbReference>
<dbReference type="PROSITE" id="PS51736">
    <property type="entry name" value="RECOMBINASES_3"/>
    <property type="match status" value="1"/>
</dbReference>
<dbReference type="Proteomes" id="UP000760668">
    <property type="component" value="Unassembled WGS sequence"/>
</dbReference>
<feature type="region of interest" description="Disordered" evidence="1">
    <location>
        <begin position="421"/>
        <end position="444"/>
    </location>
</feature>
<dbReference type="PANTHER" id="PTHR30461">
    <property type="entry name" value="DNA-INVERTASE FROM LAMBDOID PROPHAGE"/>
    <property type="match status" value="1"/>
</dbReference>
<gene>
    <name evidence="4" type="ORF">K8V01_07665</name>
</gene>
<sequence>MTDGGELLVAAYCRVSTDRTDQANSLRSQREYFYTYITGRPGWRLAQVYADEGLSGTSIRRRAAFQRMMEDAAAGKFGLILTKEVSRFARNTVDTLACTRRLKEAGVGVVFLSDGIDTRDNDGELRLTIMASMAQEESRKTSQRVKWGQRRRMEAGVVFGSDSTYGFETRGGALTVRPAEAEVIRLIYHKYLAEGKGAHVIARELNQAGIAPPRAERWSENTILRMLRNEKYAGDLRQKKYITVDYLTHRKVENRGQEEQLYLRDHHQAIVSRETWEGVQRELKRRSAARQGGERHSARYWPSGRVWCGGCGAPYIPRTSRRKDGSVYKSWGCRDSCGMRMVNDKSLLTCGRFGLERLGADAEGELADLAGQIERMRSGEKTEPAERTRKQREAERRLRRALEGYLDGVITAKELEEVRAQCSAKPDMTEAEEQERGKTLPMPEVSDGLWEDILRETVARVTVYPDSLELIFQAGEKSLQIWYSTEGKGESYQTNIHRWKEKRGTEK</sequence>
<evidence type="ECO:0000313" key="5">
    <source>
        <dbReference type="Proteomes" id="UP000760668"/>
    </source>
</evidence>